<feature type="region of interest" description="Disordered" evidence="1">
    <location>
        <begin position="29"/>
        <end position="48"/>
    </location>
</feature>
<feature type="compositionally biased region" description="Gly residues" evidence="1">
    <location>
        <begin position="34"/>
        <end position="43"/>
    </location>
</feature>
<proteinExistence type="predicted"/>
<evidence type="ECO:0000313" key="3">
    <source>
        <dbReference type="Proteomes" id="UP001143349"/>
    </source>
</evidence>
<reference evidence="2" key="2">
    <citation type="submission" date="2023-01" db="EMBL/GenBank/DDBJ databases">
        <authorList>
            <person name="Sun Q."/>
            <person name="Evtushenko L."/>
        </authorList>
    </citation>
    <scope>NUCLEOTIDE SEQUENCE</scope>
    <source>
        <strain evidence="2">VKM B-2222</strain>
    </source>
</reference>
<evidence type="ECO:0000256" key="1">
    <source>
        <dbReference type="SAM" id="MobiDB-lite"/>
    </source>
</evidence>
<organism evidence="2 3">
    <name type="scientific">Paracoccus kondratievae</name>
    <dbReference type="NCBI Taxonomy" id="135740"/>
    <lineage>
        <taxon>Bacteria</taxon>
        <taxon>Pseudomonadati</taxon>
        <taxon>Pseudomonadota</taxon>
        <taxon>Alphaproteobacteria</taxon>
        <taxon>Rhodobacterales</taxon>
        <taxon>Paracoccaceae</taxon>
        <taxon>Paracoccus</taxon>
    </lineage>
</organism>
<gene>
    <name evidence="2" type="ORF">GCM10017635_18120</name>
</gene>
<comment type="caution">
    <text evidence="2">The sequence shown here is derived from an EMBL/GenBank/DDBJ whole genome shotgun (WGS) entry which is preliminary data.</text>
</comment>
<evidence type="ECO:0000313" key="2">
    <source>
        <dbReference type="EMBL" id="GLK64341.1"/>
    </source>
</evidence>
<reference evidence="2" key="1">
    <citation type="journal article" date="2014" name="Int. J. Syst. Evol. Microbiol.">
        <title>Complete genome sequence of Corynebacterium casei LMG S-19264T (=DSM 44701T), isolated from a smear-ripened cheese.</title>
        <authorList>
            <consortium name="US DOE Joint Genome Institute (JGI-PGF)"/>
            <person name="Walter F."/>
            <person name="Albersmeier A."/>
            <person name="Kalinowski J."/>
            <person name="Ruckert C."/>
        </authorList>
    </citation>
    <scope>NUCLEOTIDE SEQUENCE</scope>
    <source>
        <strain evidence="2">VKM B-2222</strain>
    </source>
</reference>
<keyword evidence="3" id="KW-1185">Reference proteome</keyword>
<sequence>MMPETLLSPSNILLFGRLLEDLVIRTQPKDKAGSKGGEGGSLGTSGQLEQQLRSEGAAFARIYGYGQNGLYHVLPRPALFLVHGQGEPASRVLSGLGREGGGDQTQGIPMPLDDLRVWSYDKADYSIRMDMQSGTVEQLLQGGSRSRSRRGMSMRGMSINNNSTKE</sequence>
<dbReference type="EMBL" id="BSFH01000027">
    <property type="protein sequence ID" value="GLK64341.1"/>
    <property type="molecule type" value="Genomic_DNA"/>
</dbReference>
<dbReference type="AlphaFoldDB" id="A0AAD3NZ73"/>
<accession>A0AAD3NZ73</accession>
<dbReference type="Proteomes" id="UP001143349">
    <property type="component" value="Unassembled WGS sequence"/>
</dbReference>
<name>A0AAD3NZ73_9RHOB</name>
<protein>
    <submittedName>
        <fullName evidence="2">Uncharacterized protein</fullName>
    </submittedName>
</protein>
<feature type="region of interest" description="Disordered" evidence="1">
    <location>
        <begin position="139"/>
        <end position="166"/>
    </location>
</feature>